<proteinExistence type="predicted"/>
<dbReference type="EnsemblMetazoa" id="PPA38179.1">
    <property type="protein sequence ID" value="PPA38179.1"/>
    <property type="gene ID" value="WBGene00276548"/>
</dbReference>
<dbReference type="PANTHER" id="PTHR31627:SF42">
    <property type="entry name" value="G_PROTEIN_RECEP_F1_2 DOMAIN-CONTAINING PROTEIN-RELATED"/>
    <property type="match status" value="1"/>
</dbReference>
<dbReference type="Proteomes" id="UP000005239">
    <property type="component" value="Unassembled WGS sequence"/>
</dbReference>
<dbReference type="InterPro" id="IPR051119">
    <property type="entry name" value="Nematode_SR-like"/>
</dbReference>
<keyword evidence="2" id="KW-1185">Reference proteome</keyword>
<dbReference type="PANTHER" id="PTHR31627">
    <property type="entry name" value="SERPENTINE RECEPTOR CLASS GAMMA-RELATED"/>
    <property type="match status" value="1"/>
</dbReference>
<evidence type="ECO:0000313" key="2">
    <source>
        <dbReference type="Proteomes" id="UP000005239"/>
    </source>
</evidence>
<sequence length="624" mass="70667">MIIAIFTYPLQVFTSYRLLTNTFSSPIYKLIILNGFLGIFQIAVHLLTRHLTAFYECAPFYEFLKNNQLEWLAGYLMAFSYIVRIHCTFLIAVNRFRCRTGSERWIRNDRFPLSLLSNLLLPLLFAAPLPIFGDFSYAAIPAGVDHVVYRPELPLANMNRLRNLLSVVPPLLYFAVIAVSSFFMNIFVLHKLIAMRNIAVTHTVKTSMFKASERGLAVTSVTTMLAQVGMLVFFLILQMKKTAEAAALNIIPLSLNSAIPFWVLIATVPTVRHALPSFGRSRTMISFIRTQTSIKQNRRLHFIALVIALVMAAATYPLQLFISYRLFTSRITAPIYKLIILNGSLGIFQILVHIFIRQLPAFHECSFIYSFLVENKLEWIAGYLMAFSYVVRIHCTFLIATNRFIQCRSGSDRWLRNNIAFRLSLLSILILPLIFALPLPIFGEFHYTPISMSDGRRVYKPGMPLNNMKRLNNLLSIAPPLIYFCILALSSFALNIYIVYRLITMRMQVHASTVKSSTSSASERGLAITSVSTMFGQSLMLVSNVFKLSGWQILIQVKKTPEVGAFNIIPLMLNSIIPSWVLLATVPTVRHALPFCGSNRSMPLFTPTSIVKVRSKLNSSHSKE</sequence>
<organism evidence="1 2">
    <name type="scientific">Pristionchus pacificus</name>
    <name type="common">Parasitic nematode worm</name>
    <dbReference type="NCBI Taxonomy" id="54126"/>
    <lineage>
        <taxon>Eukaryota</taxon>
        <taxon>Metazoa</taxon>
        <taxon>Ecdysozoa</taxon>
        <taxon>Nematoda</taxon>
        <taxon>Chromadorea</taxon>
        <taxon>Rhabditida</taxon>
        <taxon>Rhabditina</taxon>
        <taxon>Diplogasteromorpha</taxon>
        <taxon>Diplogasteroidea</taxon>
        <taxon>Neodiplogasteridae</taxon>
        <taxon>Pristionchus</taxon>
    </lineage>
</organism>
<protein>
    <submittedName>
        <fullName evidence="1">Uncharacterized protein</fullName>
    </submittedName>
</protein>
<accession>A0A2A6B4C4</accession>
<reference evidence="1" key="2">
    <citation type="submission" date="2022-06" db="UniProtKB">
        <authorList>
            <consortium name="EnsemblMetazoa"/>
        </authorList>
    </citation>
    <scope>IDENTIFICATION</scope>
    <source>
        <strain evidence="1">PS312</strain>
    </source>
</reference>
<dbReference type="AlphaFoldDB" id="A0A2A6B4C4"/>
<reference evidence="2" key="1">
    <citation type="journal article" date="2008" name="Nat. Genet.">
        <title>The Pristionchus pacificus genome provides a unique perspective on nematode lifestyle and parasitism.</title>
        <authorList>
            <person name="Dieterich C."/>
            <person name="Clifton S.W."/>
            <person name="Schuster L.N."/>
            <person name="Chinwalla A."/>
            <person name="Delehaunty K."/>
            <person name="Dinkelacker I."/>
            <person name="Fulton L."/>
            <person name="Fulton R."/>
            <person name="Godfrey J."/>
            <person name="Minx P."/>
            <person name="Mitreva M."/>
            <person name="Roeseler W."/>
            <person name="Tian H."/>
            <person name="Witte H."/>
            <person name="Yang S.P."/>
            <person name="Wilson R.K."/>
            <person name="Sommer R.J."/>
        </authorList>
    </citation>
    <scope>NUCLEOTIDE SEQUENCE [LARGE SCALE GENOMIC DNA]</scope>
    <source>
        <strain evidence="2">PS312</strain>
    </source>
</reference>
<accession>A0A8R1YUF8</accession>
<name>A0A2A6B4C4_PRIPA</name>
<evidence type="ECO:0000313" key="1">
    <source>
        <dbReference type="EnsemblMetazoa" id="PPA38179.1"/>
    </source>
</evidence>
<gene>
    <name evidence="1" type="primary">WBGene00276548</name>
</gene>